<evidence type="ECO:0000313" key="2">
    <source>
        <dbReference type="Proteomes" id="UP001153269"/>
    </source>
</evidence>
<protein>
    <submittedName>
        <fullName evidence="1">Uncharacterized protein</fullName>
    </submittedName>
</protein>
<proteinExistence type="predicted"/>
<reference evidence="1" key="1">
    <citation type="submission" date="2020-03" db="EMBL/GenBank/DDBJ databases">
        <authorList>
            <person name="Weist P."/>
        </authorList>
    </citation>
    <scope>NUCLEOTIDE SEQUENCE</scope>
</reference>
<gene>
    <name evidence="1" type="ORF">PLEPLA_LOCUS21100</name>
</gene>
<name>A0A9N7UM84_PLEPL</name>
<keyword evidence="2" id="KW-1185">Reference proteome</keyword>
<dbReference type="AlphaFoldDB" id="A0A9N7UM84"/>
<dbReference type="Proteomes" id="UP001153269">
    <property type="component" value="Unassembled WGS sequence"/>
</dbReference>
<dbReference type="EMBL" id="CADEAL010001504">
    <property type="protein sequence ID" value="CAB1433012.1"/>
    <property type="molecule type" value="Genomic_DNA"/>
</dbReference>
<sequence length="177" mass="19148">MNRRAALIISPVDPVDRCTALCRSHRRLKHHAAPRLPRGASASEVSDLWFDIMFGEPWVILPPLAPGLVPIWSAWKGIHQLEGSTVDMAAVEEPSAGALGISAYATLRRRFRVRCEPGVMPDMDAALPCSSVSKSHHPKANFRETITATGGDKQAGVVHMVLGASAHLIYAKPSQLS</sequence>
<accession>A0A9N7UM84</accession>
<organism evidence="1 2">
    <name type="scientific">Pleuronectes platessa</name>
    <name type="common">European plaice</name>
    <dbReference type="NCBI Taxonomy" id="8262"/>
    <lineage>
        <taxon>Eukaryota</taxon>
        <taxon>Metazoa</taxon>
        <taxon>Chordata</taxon>
        <taxon>Craniata</taxon>
        <taxon>Vertebrata</taxon>
        <taxon>Euteleostomi</taxon>
        <taxon>Actinopterygii</taxon>
        <taxon>Neopterygii</taxon>
        <taxon>Teleostei</taxon>
        <taxon>Neoteleostei</taxon>
        <taxon>Acanthomorphata</taxon>
        <taxon>Carangaria</taxon>
        <taxon>Pleuronectiformes</taxon>
        <taxon>Pleuronectoidei</taxon>
        <taxon>Pleuronectidae</taxon>
        <taxon>Pleuronectes</taxon>
    </lineage>
</organism>
<evidence type="ECO:0000313" key="1">
    <source>
        <dbReference type="EMBL" id="CAB1433012.1"/>
    </source>
</evidence>
<comment type="caution">
    <text evidence="1">The sequence shown here is derived from an EMBL/GenBank/DDBJ whole genome shotgun (WGS) entry which is preliminary data.</text>
</comment>